<sequence>MIRNTRSAYGIVAIALHWTIATLIIGMLGFGLYMVTLPIFEPATYSLYQLHKSIGFVVLALVSLRILWKITGITPDLPAEMPLWEKLAAHLGHISLYALMLLMPLTGWLLVSSSPLGLPTVFFNLFEIPHLPTPEFLGQKADVSAFFTAVHGWAAYAFIAVILAHVGAALKHYFISKDKVLQRMLSSKA</sequence>
<dbReference type="SUPFAM" id="SSF81342">
    <property type="entry name" value="Transmembrane di-heme cytochromes"/>
    <property type="match status" value="1"/>
</dbReference>
<evidence type="ECO:0000256" key="13">
    <source>
        <dbReference type="SAM" id="Phobius"/>
    </source>
</evidence>
<keyword evidence="4" id="KW-1003">Cell membrane</keyword>
<reference evidence="15 16" key="1">
    <citation type="submission" date="2016-10" db="EMBL/GenBank/DDBJ databases">
        <authorList>
            <person name="Varghese N."/>
            <person name="Submissions S."/>
        </authorList>
    </citation>
    <scope>NUCLEOTIDE SEQUENCE [LARGE SCALE GENOMIC DNA]</scope>
    <source>
        <strain evidence="15 16">DSM 16392</strain>
    </source>
</reference>
<evidence type="ECO:0000256" key="11">
    <source>
        <dbReference type="ARBA" id="ARBA00023136"/>
    </source>
</evidence>
<dbReference type="PANTHER" id="PTHR30529">
    <property type="entry name" value="CYTOCHROME B561"/>
    <property type="match status" value="1"/>
</dbReference>
<evidence type="ECO:0000256" key="3">
    <source>
        <dbReference type="ARBA" id="ARBA00022448"/>
    </source>
</evidence>
<evidence type="ECO:0000256" key="6">
    <source>
        <dbReference type="ARBA" id="ARBA00022692"/>
    </source>
</evidence>
<keyword evidence="6 13" id="KW-0812">Transmembrane</keyword>
<dbReference type="InterPro" id="IPR052168">
    <property type="entry name" value="Cytochrome_b561_oxidase"/>
</dbReference>
<keyword evidence="5" id="KW-0349">Heme</keyword>
<name>A0A1I4BEN4_9HYPH</name>
<keyword evidence="11 13" id="KW-0472">Membrane</keyword>
<evidence type="ECO:0000256" key="2">
    <source>
        <dbReference type="ARBA" id="ARBA00004651"/>
    </source>
</evidence>
<evidence type="ECO:0000256" key="10">
    <source>
        <dbReference type="ARBA" id="ARBA00023004"/>
    </source>
</evidence>
<evidence type="ECO:0000256" key="5">
    <source>
        <dbReference type="ARBA" id="ARBA00022617"/>
    </source>
</evidence>
<keyword evidence="8" id="KW-0249">Electron transport</keyword>
<evidence type="ECO:0000256" key="9">
    <source>
        <dbReference type="ARBA" id="ARBA00022989"/>
    </source>
</evidence>
<dbReference type="EMBL" id="FOSK01000007">
    <property type="protein sequence ID" value="SFK66456.1"/>
    <property type="molecule type" value="Genomic_DNA"/>
</dbReference>
<keyword evidence="16" id="KW-1185">Reference proteome</keyword>
<dbReference type="Gene3D" id="1.20.950.20">
    <property type="entry name" value="Transmembrane di-heme cytochromes, Chain C"/>
    <property type="match status" value="1"/>
</dbReference>
<comment type="cofactor">
    <cofactor evidence="1">
        <name>heme b</name>
        <dbReference type="ChEBI" id="CHEBI:60344"/>
    </cofactor>
</comment>
<dbReference type="Proteomes" id="UP000199598">
    <property type="component" value="Unassembled WGS sequence"/>
</dbReference>
<evidence type="ECO:0000256" key="12">
    <source>
        <dbReference type="ARBA" id="ARBA00037975"/>
    </source>
</evidence>
<keyword evidence="7" id="KW-0479">Metal-binding</keyword>
<evidence type="ECO:0000259" key="14">
    <source>
        <dbReference type="Pfam" id="PF01292"/>
    </source>
</evidence>
<feature type="transmembrane region" description="Helical" evidence="13">
    <location>
        <begin position="12"/>
        <end position="35"/>
    </location>
</feature>
<evidence type="ECO:0000313" key="16">
    <source>
        <dbReference type="Proteomes" id="UP000199598"/>
    </source>
</evidence>
<dbReference type="InterPro" id="IPR016174">
    <property type="entry name" value="Di-haem_cyt_TM"/>
</dbReference>
<proteinExistence type="inferred from homology"/>
<dbReference type="PANTHER" id="PTHR30529:SF1">
    <property type="entry name" value="CYTOCHROME B561 HOMOLOG 2"/>
    <property type="match status" value="1"/>
</dbReference>
<comment type="caution">
    <text evidence="15">The sequence shown here is derived from an EMBL/GenBank/DDBJ whole genome shotgun (WGS) entry which is preliminary data.</text>
</comment>
<feature type="domain" description="Cytochrome b561 bacterial/Ni-hydrogenase" evidence="14">
    <location>
        <begin position="9"/>
        <end position="186"/>
    </location>
</feature>
<dbReference type="Pfam" id="PF01292">
    <property type="entry name" value="Ni_hydr_CYTB"/>
    <property type="match status" value="1"/>
</dbReference>
<keyword evidence="9 13" id="KW-1133">Transmembrane helix</keyword>
<dbReference type="RefSeq" id="WP_063310765.1">
    <property type="nucleotide sequence ID" value="NZ_FOSK01000007.1"/>
</dbReference>
<evidence type="ECO:0000313" key="15">
    <source>
        <dbReference type="EMBL" id="SFK66456.1"/>
    </source>
</evidence>
<dbReference type="InterPro" id="IPR011577">
    <property type="entry name" value="Cyt_b561_bac/Ni-Hgenase"/>
</dbReference>
<feature type="transmembrane region" description="Helical" evidence="13">
    <location>
        <begin position="153"/>
        <end position="174"/>
    </location>
</feature>
<feature type="transmembrane region" description="Helical" evidence="13">
    <location>
        <begin position="47"/>
        <end position="68"/>
    </location>
</feature>
<evidence type="ECO:0000256" key="1">
    <source>
        <dbReference type="ARBA" id="ARBA00001970"/>
    </source>
</evidence>
<accession>A0A1I4BEN4</accession>
<feature type="transmembrane region" description="Helical" evidence="13">
    <location>
        <begin position="89"/>
        <end position="111"/>
    </location>
</feature>
<keyword evidence="3" id="KW-0813">Transport</keyword>
<keyword evidence="10" id="KW-0408">Iron</keyword>
<organism evidence="15 16">
    <name type="scientific">Pseudovibrio ascidiaceicola</name>
    <dbReference type="NCBI Taxonomy" id="285279"/>
    <lineage>
        <taxon>Bacteria</taxon>
        <taxon>Pseudomonadati</taxon>
        <taxon>Pseudomonadota</taxon>
        <taxon>Alphaproteobacteria</taxon>
        <taxon>Hyphomicrobiales</taxon>
        <taxon>Stappiaceae</taxon>
        <taxon>Pseudovibrio</taxon>
    </lineage>
</organism>
<comment type="subcellular location">
    <subcellularLocation>
        <location evidence="2">Cell membrane</location>
        <topology evidence="2">Multi-pass membrane protein</topology>
    </subcellularLocation>
</comment>
<comment type="similarity">
    <text evidence="12">Belongs to the cytochrome b561 family.</text>
</comment>
<evidence type="ECO:0000256" key="7">
    <source>
        <dbReference type="ARBA" id="ARBA00022723"/>
    </source>
</evidence>
<evidence type="ECO:0000256" key="4">
    <source>
        <dbReference type="ARBA" id="ARBA00022475"/>
    </source>
</evidence>
<gene>
    <name evidence="15" type="ORF">SAMN04488518_107281</name>
</gene>
<protein>
    <submittedName>
        <fullName evidence="15">Cytochrome b561</fullName>
    </submittedName>
</protein>
<evidence type="ECO:0000256" key="8">
    <source>
        <dbReference type="ARBA" id="ARBA00022982"/>
    </source>
</evidence>